<dbReference type="GO" id="GO:0006465">
    <property type="term" value="P:signal peptide processing"/>
    <property type="evidence" value="ECO:0007669"/>
    <property type="project" value="InterPro"/>
</dbReference>
<dbReference type="GO" id="GO:0016020">
    <property type="term" value="C:membrane"/>
    <property type="evidence" value="ECO:0007669"/>
    <property type="project" value="UniProtKB-SubCell"/>
</dbReference>
<dbReference type="EC" id="3.4.21.89" evidence="6"/>
<protein>
    <recommendedName>
        <fullName evidence="2 6">Signal peptidase I</fullName>
        <ecNumber evidence="6">3.4.21.89</ecNumber>
    </recommendedName>
</protein>
<dbReference type="GO" id="GO:0004252">
    <property type="term" value="F:serine-type endopeptidase activity"/>
    <property type="evidence" value="ECO:0007669"/>
    <property type="project" value="InterPro"/>
</dbReference>
<dbReference type="SUPFAM" id="SSF51306">
    <property type="entry name" value="LexA/Signal peptidase"/>
    <property type="match status" value="1"/>
</dbReference>
<dbReference type="EMBL" id="JALJXV010000007">
    <property type="protein sequence ID" value="MCP1675904.1"/>
    <property type="molecule type" value="Genomic_DNA"/>
</dbReference>
<evidence type="ECO:0000256" key="6">
    <source>
        <dbReference type="RuleBase" id="RU362042"/>
    </source>
</evidence>
<dbReference type="Pfam" id="PF10502">
    <property type="entry name" value="Peptidase_S26"/>
    <property type="match status" value="1"/>
</dbReference>
<evidence type="ECO:0000313" key="8">
    <source>
        <dbReference type="EMBL" id="MCP1675904.1"/>
    </source>
</evidence>
<sequence>MSLTFEALLVLVTLLTGLTVGIQTVRLRRRRRAGLELPERENWWVDLCRSIFPVLLVVLIIRSFVVEPFRIPSGSMLPTLLPGDFILVSKSSYGVRLPITNQRLLGNGAPSRGDLAVFKYPINPQENYIKRIVGLPGDRISNREGQLYVNGEAVERGDVRREMVPFMGNVNLMRESLGDRSYDIALAMGEGCNRYSVRSEYEVPPGHYFAIGDNRGNSADSRCWGPVSEDLLVGRAFFIWMSWDGRDNSVNWERIGERLE</sequence>
<accession>A0AAE3KCJ9</accession>
<feature type="transmembrane region" description="Helical" evidence="6">
    <location>
        <begin position="43"/>
        <end position="65"/>
    </location>
</feature>
<dbReference type="InterPro" id="IPR019533">
    <property type="entry name" value="Peptidase_S26"/>
</dbReference>
<dbReference type="AlphaFoldDB" id="A0AAE3KCJ9"/>
<dbReference type="InterPro" id="IPR019756">
    <property type="entry name" value="Pept_S26A_signal_pept_1_Ser-AS"/>
</dbReference>
<evidence type="ECO:0000313" key="9">
    <source>
        <dbReference type="Proteomes" id="UP001205843"/>
    </source>
</evidence>
<evidence type="ECO:0000256" key="3">
    <source>
        <dbReference type="ARBA" id="ARBA00022670"/>
    </source>
</evidence>
<dbReference type="RefSeq" id="WP_253480136.1">
    <property type="nucleotide sequence ID" value="NZ_JALJXV010000007.1"/>
</dbReference>
<evidence type="ECO:0000256" key="5">
    <source>
        <dbReference type="PIRSR" id="PIRSR600223-1"/>
    </source>
</evidence>
<comment type="caution">
    <text evidence="6">Lacks conserved residue(s) required for the propagation of feature annotation.</text>
</comment>
<dbReference type="CDD" id="cd06530">
    <property type="entry name" value="S26_SPase_I"/>
    <property type="match status" value="1"/>
</dbReference>
<comment type="subcellular location">
    <subcellularLocation>
        <location evidence="6">Membrane</location>
        <topology evidence="6">Multi-pass membrane protein</topology>
    </subcellularLocation>
</comment>
<comment type="catalytic activity">
    <reaction evidence="6">
        <text>Cleavage of hydrophobic, N-terminal signal or leader sequences from secreted and periplasmic proteins.</text>
        <dbReference type="EC" id="3.4.21.89"/>
    </reaction>
</comment>
<keyword evidence="6" id="KW-0472">Membrane</keyword>
<dbReference type="InterPro" id="IPR000223">
    <property type="entry name" value="Pept_S26A_signal_pept_1"/>
</dbReference>
<proteinExistence type="inferred from homology"/>
<dbReference type="Proteomes" id="UP001205843">
    <property type="component" value="Unassembled WGS sequence"/>
</dbReference>
<feature type="active site" evidence="5">
    <location>
        <position position="130"/>
    </location>
</feature>
<keyword evidence="3 6" id="KW-0645">Protease</keyword>
<keyword evidence="4 6" id="KW-0378">Hydrolase</keyword>
<comment type="similarity">
    <text evidence="1 6">Belongs to the peptidase S26 family.</text>
</comment>
<keyword evidence="6" id="KW-1133">Transmembrane helix</keyword>
<keyword evidence="6" id="KW-0812">Transmembrane</keyword>
<reference evidence="8" key="1">
    <citation type="submission" date="2022-03" db="EMBL/GenBank/DDBJ databases">
        <title>Genomic Encyclopedia of Type Strains, Phase III (KMG-III): the genomes of soil and plant-associated and newly described type strains.</title>
        <authorList>
            <person name="Whitman W."/>
        </authorList>
    </citation>
    <scope>NUCLEOTIDE SEQUENCE</scope>
    <source>
        <strain evidence="8">ANL 6-2</strain>
    </source>
</reference>
<dbReference type="Gene3D" id="2.10.109.10">
    <property type="entry name" value="Umud Fragment, subunit A"/>
    <property type="match status" value="1"/>
</dbReference>
<dbReference type="InterPro" id="IPR036286">
    <property type="entry name" value="LexA/Signal_pep-like_sf"/>
</dbReference>
<gene>
    <name evidence="8" type="ORF">J2T57_003059</name>
</gene>
<comment type="caution">
    <text evidence="8">The sequence shown here is derived from an EMBL/GenBank/DDBJ whole genome shotgun (WGS) entry which is preliminary data.</text>
</comment>
<name>A0AAE3KCJ9_9GAMM</name>
<evidence type="ECO:0000256" key="1">
    <source>
        <dbReference type="ARBA" id="ARBA00009370"/>
    </source>
</evidence>
<feature type="active site" evidence="5">
    <location>
        <position position="75"/>
    </location>
</feature>
<dbReference type="GO" id="GO:0009003">
    <property type="term" value="F:signal peptidase activity"/>
    <property type="evidence" value="ECO:0007669"/>
    <property type="project" value="UniProtKB-EC"/>
</dbReference>
<keyword evidence="9" id="KW-1185">Reference proteome</keyword>
<dbReference type="NCBIfam" id="TIGR02227">
    <property type="entry name" value="sigpep_I_bact"/>
    <property type="match status" value="1"/>
</dbReference>
<dbReference type="PANTHER" id="PTHR43390">
    <property type="entry name" value="SIGNAL PEPTIDASE I"/>
    <property type="match status" value="1"/>
</dbReference>
<evidence type="ECO:0000259" key="7">
    <source>
        <dbReference type="Pfam" id="PF10502"/>
    </source>
</evidence>
<organism evidence="8 9">
    <name type="scientific">Natronocella acetinitrilica</name>
    <dbReference type="NCBI Taxonomy" id="414046"/>
    <lineage>
        <taxon>Bacteria</taxon>
        <taxon>Pseudomonadati</taxon>
        <taxon>Pseudomonadota</taxon>
        <taxon>Gammaproteobacteria</taxon>
        <taxon>Chromatiales</taxon>
        <taxon>Ectothiorhodospiraceae</taxon>
        <taxon>Natronocella</taxon>
    </lineage>
</organism>
<dbReference type="PANTHER" id="PTHR43390:SF1">
    <property type="entry name" value="CHLOROPLAST PROCESSING PEPTIDASE"/>
    <property type="match status" value="1"/>
</dbReference>
<evidence type="ECO:0000256" key="2">
    <source>
        <dbReference type="ARBA" id="ARBA00019232"/>
    </source>
</evidence>
<dbReference type="PRINTS" id="PR00727">
    <property type="entry name" value="LEADERPTASE"/>
</dbReference>
<dbReference type="PROSITE" id="PS00501">
    <property type="entry name" value="SPASE_I_1"/>
    <property type="match status" value="1"/>
</dbReference>
<feature type="domain" description="Peptidase S26" evidence="7">
    <location>
        <begin position="45"/>
        <end position="241"/>
    </location>
</feature>
<evidence type="ECO:0000256" key="4">
    <source>
        <dbReference type="ARBA" id="ARBA00022801"/>
    </source>
</evidence>